<organism evidence="1">
    <name type="scientific">Terrestrivirus sp</name>
    <dbReference type="NCBI Taxonomy" id="2487775"/>
    <lineage>
        <taxon>Viruses</taxon>
        <taxon>Varidnaviria</taxon>
        <taxon>Bamfordvirae</taxon>
        <taxon>Nucleocytoviricota</taxon>
        <taxon>Megaviricetes</taxon>
        <taxon>Imitervirales</taxon>
        <taxon>Mimiviridae</taxon>
        <taxon>Klosneuvirinae</taxon>
    </lineage>
</organism>
<name>A0A3G4ZLS2_9VIRU</name>
<reference evidence="1" key="1">
    <citation type="submission" date="2018-10" db="EMBL/GenBank/DDBJ databases">
        <title>Hidden diversity of soil giant viruses.</title>
        <authorList>
            <person name="Schulz F."/>
            <person name="Alteio L."/>
            <person name="Goudeau D."/>
            <person name="Ryan E.M."/>
            <person name="Malmstrom R.R."/>
            <person name="Blanchard J."/>
            <person name="Woyke T."/>
        </authorList>
    </citation>
    <scope>NUCLEOTIDE SEQUENCE</scope>
    <source>
        <strain evidence="1">TEV1</strain>
    </source>
</reference>
<evidence type="ECO:0000313" key="1">
    <source>
        <dbReference type="EMBL" id="AYV75786.1"/>
    </source>
</evidence>
<dbReference type="EMBL" id="MK071981">
    <property type="protein sequence ID" value="AYV75786.1"/>
    <property type="molecule type" value="Genomic_DNA"/>
</dbReference>
<gene>
    <name evidence="1" type="ORF">Terrestrivirus3_55</name>
</gene>
<sequence>MSIYLTKEQSNSYNNEVSHLAIEYDKTRDPNVVHKFTAAAFVDRTVHVKFMNGQPVCAVHNNKNLGPVSLSQNTASDYCFEISKQTEFNSFRESHPYFTLEVKYVNDGCVSAFVAKAYDANHNELADFTDYDSW</sequence>
<protein>
    <submittedName>
        <fullName evidence="1">Uncharacterized protein</fullName>
    </submittedName>
</protein>
<proteinExistence type="predicted"/>
<accession>A0A3G4ZLS2</accession>